<feature type="domain" description="DM2" evidence="2">
    <location>
        <begin position="24"/>
        <end position="108"/>
    </location>
</feature>
<proteinExistence type="predicted"/>
<dbReference type="PROSITE" id="PS51925">
    <property type="entry name" value="SWIB_MDM2"/>
    <property type="match status" value="1"/>
</dbReference>
<dbReference type="STRING" id="2880.D7G2V1"/>
<protein>
    <submittedName>
        <fullName evidence="4">Uncharacterized protein</fullName>
    </submittedName>
</protein>
<keyword evidence="5" id="KW-1185">Reference proteome</keyword>
<dbReference type="PANTHER" id="PTHR13844">
    <property type="entry name" value="SWI/SNF-RELATED MATRIX-ASSOCIATED ACTIN-DEPENDENT REGULATOR OF CHROMATIN SUBFAMILY D"/>
    <property type="match status" value="1"/>
</dbReference>
<dbReference type="AlphaFoldDB" id="D7G2V1"/>
<dbReference type="Gene3D" id="1.10.245.10">
    <property type="entry name" value="SWIB/MDM2 domain"/>
    <property type="match status" value="1"/>
</dbReference>
<dbReference type="Proteomes" id="UP000002630">
    <property type="component" value="Unassembled WGS sequence"/>
</dbReference>
<dbReference type="eggNOG" id="KOG1946">
    <property type="taxonomic scope" value="Eukaryota"/>
</dbReference>
<gene>
    <name evidence="4" type="ORF">Esi_0489_0018</name>
</gene>
<feature type="domain" description="DEK-C" evidence="3">
    <location>
        <begin position="4"/>
        <end position="59"/>
    </location>
</feature>
<evidence type="ECO:0000256" key="1">
    <source>
        <dbReference type="SAM" id="MobiDB-lite"/>
    </source>
</evidence>
<feature type="region of interest" description="Disordered" evidence="1">
    <location>
        <begin position="111"/>
        <end position="201"/>
    </location>
</feature>
<organism evidence="4 5">
    <name type="scientific">Ectocarpus siliculosus</name>
    <name type="common">Brown alga</name>
    <name type="synonym">Conferva siliculosa</name>
    <dbReference type="NCBI Taxonomy" id="2880"/>
    <lineage>
        <taxon>Eukaryota</taxon>
        <taxon>Sar</taxon>
        <taxon>Stramenopiles</taxon>
        <taxon>Ochrophyta</taxon>
        <taxon>PX clade</taxon>
        <taxon>Phaeophyceae</taxon>
        <taxon>Ectocarpales</taxon>
        <taxon>Ectocarpaceae</taxon>
        <taxon>Ectocarpus</taxon>
    </lineage>
</organism>
<dbReference type="CDD" id="cd10567">
    <property type="entry name" value="SWIB-MDM2_like"/>
    <property type="match status" value="1"/>
</dbReference>
<dbReference type="Pfam" id="PF02201">
    <property type="entry name" value="SWIB"/>
    <property type="match status" value="2"/>
</dbReference>
<feature type="compositionally biased region" description="Basic and acidic residues" evidence="1">
    <location>
        <begin position="236"/>
        <end position="245"/>
    </location>
</feature>
<evidence type="ECO:0000313" key="5">
    <source>
        <dbReference type="Proteomes" id="UP000002630"/>
    </source>
</evidence>
<feature type="compositionally biased region" description="Acidic residues" evidence="1">
    <location>
        <begin position="122"/>
        <end position="134"/>
    </location>
</feature>
<dbReference type="OrthoDB" id="10251073at2759"/>
<reference evidence="4 5" key="1">
    <citation type="journal article" date="2010" name="Nature">
        <title>The Ectocarpus genome and the independent evolution of multicellularity in brown algae.</title>
        <authorList>
            <person name="Cock J.M."/>
            <person name="Sterck L."/>
            <person name="Rouze P."/>
            <person name="Scornet D."/>
            <person name="Allen A.E."/>
            <person name="Amoutzias G."/>
            <person name="Anthouard V."/>
            <person name="Artiguenave F."/>
            <person name="Aury J.M."/>
            <person name="Badger J.H."/>
            <person name="Beszteri B."/>
            <person name="Billiau K."/>
            <person name="Bonnet E."/>
            <person name="Bothwell J.H."/>
            <person name="Bowler C."/>
            <person name="Boyen C."/>
            <person name="Brownlee C."/>
            <person name="Carrano C.J."/>
            <person name="Charrier B."/>
            <person name="Cho G.Y."/>
            <person name="Coelho S.M."/>
            <person name="Collen J."/>
            <person name="Corre E."/>
            <person name="Da Silva C."/>
            <person name="Delage L."/>
            <person name="Delaroque N."/>
            <person name="Dittami S.M."/>
            <person name="Doulbeau S."/>
            <person name="Elias M."/>
            <person name="Farnham G."/>
            <person name="Gachon C.M."/>
            <person name="Gschloessl B."/>
            <person name="Heesch S."/>
            <person name="Jabbari K."/>
            <person name="Jubin C."/>
            <person name="Kawai H."/>
            <person name="Kimura K."/>
            <person name="Kloareg B."/>
            <person name="Kupper F.C."/>
            <person name="Lang D."/>
            <person name="Le Bail A."/>
            <person name="Leblanc C."/>
            <person name="Lerouge P."/>
            <person name="Lohr M."/>
            <person name="Lopez P.J."/>
            <person name="Martens C."/>
            <person name="Maumus F."/>
            <person name="Michel G."/>
            <person name="Miranda-Saavedra D."/>
            <person name="Morales J."/>
            <person name="Moreau H."/>
            <person name="Motomura T."/>
            <person name="Nagasato C."/>
            <person name="Napoli C.A."/>
            <person name="Nelson D.R."/>
            <person name="Nyvall-Collen P."/>
            <person name="Peters A.F."/>
            <person name="Pommier C."/>
            <person name="Potin P."/>
            <person name="Poulain J."/>
            <person name="Quesneville H."/>
            <person name="Read B."/>
            <person name="Rensing S.A."/>
            <person name="Ritter A."/>
            <person name="Rousvoal S."/>
            <person name="Samanta M."/>
            <person name="Samson G."/>
            <person name="Schroeder D.C."/>
            <person name="Segurens B."/>
            <person name="Strittmatter M."/>
            <person name="Tonon T."/>
            <person name="Tregear J.W."/>
            <person name="Valentin K."/>
            <person name="von Dassow P."/>
            <person name="Yamagishi T."/>
            <person name="Van de Peer Y."/>
            <person name="Wincker P."/>
        </authorList>
    </citation>
    <scope>NUCLEOTIDE SEQUENCE [LARGE SCALE GENOMIC DNA]</scope>
    <source>
        <strain evidence="5">Ec32 / CCAP1310/4</strain>
    </source>
</reference>
<sequence length="255" mass="27704">MSSMPTDSELEVAVREILRVANVEQMSLKIIRKKLETHFSVDLSEKKAFLKDTVTVTKAVWAYIRAESLQDPKDRRKIRNDDKMFPVFKCKTMNMMHIAKKLSPHLKKLSDLVESGGGAPGEEVDTEASSSDDEEPRRTAGSKKRGASGSKSKPTAKGGATPKGRPKAGAGGGSAKGKKGKKGGGGKGESEVAAKKTRKPSTVMWRVSDELAAVVGSKDATVDTIRSGVHQYIKEHNLQSDRRVPSEMLSVRNRT</sequence>
<evidence type="ECO:0000259" key="3">
    <source>
        <dbReference type="PROSITE" id="PS51998"/>
    </source>
</evidence>
<dbReference type="InterPro" id="IPR014876">
    <property type="entry name" value="DEK_C"/>
</dbReference>
<dbReference type="InterPro" id="IPR019835">
    <property type="entry name" value="SWIB_domain"/>
</dbReference>
<name>D7G2V1_ECTSI</name>
<feature type="region of interest" description="Disordered" evidence="1">
    <location>
        <begin position="236"/>
        <end position="255"/>
    </location>
</feature>
<dbReference type="SUPFAM" id="SSF47592">
    <property type="entry name" value="SWIB/MDM2 domain"/>
    <property type="match status" value="2"/>
</dbReference>
<dbReference type="InParanoid" id="D7G2V1"/>
<accession>D7G2V1</accession>
<dbReference type="SMART" id="SM00151">
    <property type="entry name" value="SWIB"/>
    <property type="match status" value="1"/>
</dbReference>
<evidence type="ECO:0000259" key="2">
    <source>
        <dbReference type="PROSITE" id="PS51925"/>
    </source>
</evidence>
<dbReference type="InterPro" id="IPR036885">
    <property type="entry name" value="SWIB_MDM2_dom_sf"/>
</dbReference>
<dbReference type="SUPFAM" id="SSF109715">
    <property type="entry name" value="DEK C-terminal domain"/>
    <property type="match status" value="1"/>
</dbReference>
<dbReference type="PROSITE" id="PS51998">
    <property type="entry name" value="DEK_C"/>
    <property type="match status" value="1"/>
</dbReference>
<evidence type="ECO:0000313" key="4">
    <source>
        <dbReference type="EMBL" id="CBJ33455.1"/>
    </source>
</evidence>
<feature type="compositionally biased region" description="Low complexity" evidence="1">
    <location>
        <begin position="147"/>
        <end position="163"/>
    </location>
</feature>
<dbReference type="InterPro" id="IPR003121">
    <property type="entry name" value="SWIB_MDM2_domain"/>
</dbReference>
<dbReference type="EMBL" id="FN649760">
    <property type="protein sequence ID" value="CBJ33455.1"/>
    <property type="molecule type" value="Genomic_DNA"/>
</dbReference>